<dbReference type="EMBL" id="JBHSWE010000001">
    <property type="protein sequence ID" value="MFC6671689.1"/>
    <property type="molecule type" value="Genomic_DNA"/>
</dbReference>
<keyword evidence="2 9" id="KW-0808">Transferase</keyword>
<evidence type="ECO:0000256" key="2">
    <source>
        <dbReference type="ARBA" id="ARBA00022679"/>
    </source>
</evidence>
<evidence type="ECO:0000259" key="8">
    <source>
        <dbReference type="Pfam" id="PF01648"/>
    </source>
</evidence>
<evidence type="ECO:0000256" key="3">
    <source>
        <dbReference type="ARBA" id="ARBA00022723"/>
    </source>
</evidence>
<dbReference type="GO" id="GO:0008897">
    <property type="term" value="F:holo-[acyl-carrier-protein] synthase activity"/>
    <property type="evidence" value="ECO:0007669"/>
    <property type="project" value="UniProtKB-EC"/>
</dbReference>
<feature type="domain" description="4'-phosphopantetheinyl transferase" evidence="8">
    <location>
        <begin position="4"/>
        <end position="100"/>
    </location>
</feature>
<evidence type="ECO:0000256" key="7">
    <source>
        <dbReference type="ARBA" id="ARBA00023160"/>
    </source>
</evidence>
<organism evidence="9 10">
    <name type="scientific">Marinobacterium aestuariivivens</name>
    <dbReference type="NCBI Taxonomy" id="1698799"/>
    <lineage>
        <taxon>Bacteria</taxon>
        <taxon>Pseudomonadati</taxon>
        <taxon>Pseudomonadota</taxon>
        <taxon>Gammaproteobacteria</taxon>
        <taxon>Oceanospirillales</taxon>
        <taxon>Oceanospirillaceae</taxon>
        <taxon>Marinobacterium</taxon>
    </lineage>
</organism>
<evidence type="ECO:0000256" key="5">
    <source>
        <dbReference type="ARBA" id="ARBA00022842"/>
    </source>
</evidence>
<keyword evidence="4" id="KW-0276">Fatty acid metabolism</keyword>
<protein>
    <submittedName>
        <fullName evidence="9">Holo-ACP synthase</fullName>
        <ecNumber evidence="9">2.7.8.7</ecNumber>
    </submittedName>
</protein>
<accession>A0ABW2A2R1</accession>
<dbReference type="Proteomes" id="UP001596422">
    <property type="component" value="Unassembled WGS sequence"/>
</dbReference>
<sequence length="143" mass="15262">MILGIGTDLVQIDRIASALARTPALAQRVLTPAEQSGFEASRDPARFLAKRFAAKEAAVKALGTGIGRGSAGSIWRWAMTPWVSPACSLMVVPKHAPGSWVLASSIFPTATSSSWWSPLSLPSRAPISDWHPPFGCAYACHYL</sequence>
<keyword evidence="6" id="KW-0443">Lipid metabolism</keyword>
<comment type="caution">
    <text evidence="9">The sequence shown here is derived from an EMBL/GenBank/DDBJ whole genome shotgun (WGS) entry which is preliminary data.</text>
</comment>
<evidence type="ECO:0000313" key="9">
    <source>
        <dbReference type="EMBL" id="MFC6671689.1"/>
    </source>
</evidence>
<dbReference type="NCBIfam" id="TIGR00556">
    <property type="entry name" value="pantethn_trn"/>
    <property type="match status" value="1"/>
</dbReference>
<evidence type="ECO:0000256" key="1">
    <source>
        <dbReference type="ARBA" id="ARBA00022516"/>
    </source>
</evidence>
<dbReference type="Pfam" id="PF01648">
    <property type="entry name" value="ACPS"/>
    <property type="match status" value="1"/>
</dbReference>
<keyword evidence="7" id="KW-0275">Fatty acid biosynthesis</keyword>
<keyword evidence="1" id="KW-0444">Lipid biosynthesis</keyword>
<dbReference type="InterPro" id="IPR037143">
    <property type="entry name" value="4-PPantetheinyl_Trfase_dom_sf"/>
</dbReference>
<evidence type="ECO:0000256" key="4">
    <source>
        <dbReference type="ARBA" id="ARBA00022832"/>
    </source>
</evidence>
<keyword evidence="10" id="KW-1185">Reference proteome</keyword>
<dbReference type="Gene3D" id="3.90.470.20">
    <property type="entry name" value="4'-phosphopantetheinyl transferase domain"/>
    <property type="match status" value="1"/>
</dbReference>
<dbReference type="InterPro" id="IPR002582">
    <property type="entry name" value="ACPS"/>
</dbReference>
<evidence type="ECO:0000256" key="6">
    <source>
        <dbReference type="ARBA" id="ARBA00023098"/>
    </source>
</evidence>
<keyword evidence="5" id="KW-0460">Magnesium</keyword>
<dbReference type="InterPro" id="IPR008278">
    <property type="entry name" value="4-PPantetheinyl_Trfase_dom"/>
</dbReference>
<gene>
    <name evidence="9" type="primary">acpS</name>
    <name evidence="9" type="ORF">ACFQDL_17675</name>
</gene>
<dbReference type="RefSeq" id="WP_379910186.1">
    <property type="nucleotide sequence ID" value="NZ_JBHSWE010000001.1"/>
</dbReference>
<dbReference type="SUPFAM" id="SSF56214">
    <property type="entry name" value="4'-phosphopantetheinyl transferase"/>
    <property type="match status" value="1"/>
</dbReference>
<proteinExistence type="predicted"/>
<keyword evidence="3" id="KW-0479">Metal-binding</keyword>
<dbReference type="EC" id="2.7.8.7" evidence="9"/>
<reference evidence="10" key="1">
    <citation type="journal article" date="2019" name="Int. J. Syst. Evol. Microbiol.">
        <title>The Global Catalogue of Microorganisms (GCM) 10K type strain sequencing project: providing services to taxonomists for standard genome sequencing and annotation.</title>
        <authorList>
            <consortium name="The Broad Institute Genomics Platform"/>
            <consortium name="The Broad Institute Genome Sequencing Center for Infectious Disease"/>
            <person name="Wu L."/>
            <person name="Ma J."/>
        </authorList>
    </citation>
    <scope>NUCLEOTIDE SEQUENCE [LARGE SCALE GENOMIC DNA]</scope>
    <source>
        <strain evidence="10">NBRC 111756</strain>
    </source>
</reference>
<name>A0ABW2A2R1_9GAMM</name>
<dbReference type="NCBIfam" id="TIGR00516">
    <property type="entry name" value="acpS"/>
    <property type="match status" value="1"/>
</dbReference>
<evidence type="ECO:0000313" key="10">
    <source>
        <dbReference type="Proteomes" id="UP001596422"/>
    </source>
</evidence>
<dbReference type="InterPro" id="IPR004568">
    <property type="entry name" value="Ppantetheine-prot_Trfase_dom"/>
</dbReference>